<protein>
    <submittedName>
        <fullName evidence="1">Uncharacterized protein</fullName>
    </submittedName>
</protein>
<reference evidence="1 2" key="1">
    <citation type="submission" date="2015-11" db="EMBL/GenBank/DDBJ databases">
        <title>Exploring the genomic traits of fungus-feeding bacterial genus Collimonas.</title>
        <authorList>
            <person name="Song C."/>
            <person name="Schmidt R."/>
            <person name="de Jager V."/>
            <person name="Krzyzanowska D."/>
            <person name="Jongedijk E."/>
            <person name="Cankar K."/>
            <person name="Beekwilder J."/>
            <person name="van Veen A."/>
            <person name="de Boer W."/>
            <person name="van Veen J.A."/>
            <person name="Garbeva P."/>
        </authorList>
    </citation>
    <scope>NUCLEOTIDE SEQUENCE [LARGE SCALE GENOMIC DNA]</scope>
    <source>
        <strain evidence="1 2">Ter291</strain>
    </source>
</reference>
<sequence length="41" mass="4554">MFLFGKYCSVRDQLCGVYLSDLAAGMALAKTQLYTSSAMLW</sequence>
<dbReference type="EMBL" id="CP013236">
    <property type="protein sequence ID" value="AMP14089.1"/>
    <property type="molecule type" value="Genomic_DNA"/>
</dbReference>
<name>A0ABM5Z4Z6_9BURK</name>
<keyword evidence="2" id="KW-1185">Reference proteome</keyword>
<organism evidence="1 2">
    <name type="scientific">Collimonas pratensis</name>
    <dbReference type="NCBI Taxonomy" id="279113"/>
    <lineage>
        <taxon>Bacteria</taxon>
        <taxon>Pseudomonadati</taxon>
        <taxon>Pseudomonadota</taxon>
        <taxon>Betaproteobacteria</taxon>
        <taxon>Burkholderiales</taxon>
        <taxon>Oxalobacteraceae</taxon>
        <taxon>Collimonas</taxon>
    </lineage>
</organism>
<evidence type="ECO:0000313" key="1">
    <source>
        <dbReference type="EMBL" id="AMP14089.1"/>
    </source>
</evidence>
<gene>
    <name evidence="1" type="ORF">CPter291_1823</name>
</gene>
<accession>A0ABM5Z4Z6</accession>
<proteinExistence type="predicted"/>
<evidence type="ECO:0000313" key="2">
    <source>
        <dbReference type="Proteomes" id="UP000074914"/>
    </source>
</evidence>
<dbReference type="Proteomes" id="UP000074914">
    <property type="component" value="Chromosome"/>
</dbReference>